<evidence type="ECO:0000256" key="3">
    <source>
        <dbReference type="ARBA" id="ARBA00022471"/>
    </source>
</evidence>
<evidence type="ECO:0000256" key="2">
    <source>
        <dbReference type="ARBA" id="ARBA00005581"/>
    </source>
</evidence>
<evidence type="ECO:0000256" key="6">
    <source>
        <dbReference type="RuleBase" id="RU367044"/>
    </source>
</evidence>
<keyword evidence="3 6" id="KW-0713">Self-incompatibility</keyword>
<evidence type="ECO:0000256" key="4">
    <source>
        <dbReference type="ARBA" id="ARBA00022525"/>
    </source>
</evidence>
<evidence type="ECO:0000256" key="1">
    <source>
        <dbReference type="ARBA" id="ARBA00004613"/>
    </source>
</evidence>
<keyword evidence="4 6" id="KW-0964">Secreted</keyword>
<sequence>MVKKLLLMMMMLWSPTYYWVVSAKKVEASIDNKLGIGKNLSVHCQSKDDDLGEHSISNDESFKWEFSPNVWETTLYFCVLGWERVRSYEFDAYSFGRDRSRCETRCAWLVSIEGIYALNDQTTLWEFFYPWPPLS</sequence>
<dbReference type="Proteomes" id="UP000583929">
    <property type="component" value="Unassembled WGS sequence"/>
</dbReference>
<keyword evidence="5 6" id="KW-0732">Signal</keyword>
<dbReference type="GO" id="GO:0060320">
    <property type="term" value="P:rejection of self pollen"/>
    <property type="evidence" value="ECO:0007669"/>
    <property type="project" value="UniProtKB-KW"/>
</dbReference>
<comment type="subcellular location">
    <subcellularLocation>
        <location evidence="1 6">Secreted</location>
    </subcellularLocation>
</comment>
<dbReference type="EMBL" id="JAATIQ010000484">
    <property type="protein sequence ID" value="KAF4354227.1"/>
    <property type="molecule type" value="Genomic_DNA"/>
</dbReference>
<reference evidence="7 8" key="1">
    <citation type="journal article" date="2020" name="bioRxiv">
        <title>Sequence and annotation of 42 cannabis genomes reveals extensive copy number variation in cannabinoid synthesis and pathogen resistance genes.</title>
        <authorList>
            <person name="Mckernan K.J."/>
            <person name="Helbert Y."/>
            <person name="Kane L.T."/>
            <person name="Ebling H."/>
            <person name="Zhang L."/>
            <person name="Liu B."/>
            <person name="Eaton Z."/>
            <person name="Mclaughlin S."/>
            <person name="Kingan S."/>
            <person name="Baybayan P."/>
            <person name="Concepcion G."/>
            <person name="Jordan M."/>
            <person name="Riva A."/>
            <person name="Barbazuk W."/>
            <person name="Harkins T."/>
        </authorList>
    </citation>
    <scope>NUCLEOTIDE SEQUENCE [LARGE SCALE GENOMIC DNA]</scope>
    <source>
        <strain evidence="8">cv. Jamaican Lion 4</strain>
        <tissue evidence="7">Leaf</tissue>
    </source>
</reference>
<accession>A0A7J6E739</accession>
<gene>
    <name evidence="7" type="ORF">G4B88_006978</name>
</gene>
<dbReference type="PANTHER" id="PTHR31232">
    <property type="match status" value="1"/>
</dbReference>
<feature type="signal peptide" evidence="6">
    <location>
        <begin position="1"/>
        <end position="23"/>
    </location>
</feature>
<feature type="chain" id="PRO_5029934877" description="S-protein homolog" evidence="6">
    <location>
        <begin position="24"/>
        <end position="135"/>
    </location>
</feature>
<evidence type="ECO:0000256" key="5">
    <source>
        <dbReference type="ARBA" id="ARBA00022729"/>
    </source>
</evidence>
<comment type="caution">
    <text evidence="7">The sequence shown here is derived from an EMBL/GenBank/DDBJ whole genome shotgun (WGS) entry which is preliminary data.</text>
</comment>
<evidence type="ECO:0000313" key="7">
    <source>
        <dbReference type="EMBL" id="KAF4354227.1"/>
    </source>
</evidence>
<organism evidence="7 8">
    <name type="scientific">Cannabis sativa</name>
    <name type="common">Hemp</name>
    <name type="synonym">Marijuana</name>
    <dbReference type="NCBI Taxonomy" id="3483"/>
    <lineage>
        <taxon>Eukaryota</taxon>
        <taxon>Viridiplantae</taxon>
        <taxon>Streptophyta</taxon>
        <taxon>Embryophyta</taxon>
        <taxon>Tracheophyta</taxon>
        <taxon>Spermatophyta</taxon>
        <taxon>Magnoliopsida</taxon>
        <taxon>eudicotyledons</taxon>
        <taxon>Gunneridae</taxon>
        <taxon>Pentapetalae</taxon>
        <taxon>rosids</taxon>
        <taxon>fabids</taxon>
        <taxon>Rosales</taxon>
        <taxon>Cannabaceae</taxon>
        <taxon>Cannabis</taxon>
    </lineage>
</organism>
<dbReference type="GO" id="GO:0005576">
    <property type="term" value="C:extracellular region"/>
    <property type="evidence" value="ECO:0007669"/>
    <property type="project" value="UniProtKB-SubCell"/>
</dbReference>
<evidence type="ECO:0000313" key="8">
    <source>
        <dbReference type="Proteomes" id="UP000583929"/>
    </source>
</evidence>
<protein>
    <recommendedName>
        <fullName evidence="6">S-protein homolog</fullName>
    </recommendedName>
</protein>
<name>A0A7J6E739_CANSA</name>
<dbReference type="InterPro" id="IPR010264">
    <property type="entry name" value="Self-incomp_S1"/>
</dbReference>
<comment type="similarity">
    <text evidence="2 6">Belongs to the plant self-incompatibility (S1) protein family.</text>
</comment>
<keyword evidence="8" id="KW-1185">Reference proteome</keyword>
<dbReference type="Pfam" id="PF05938">
    <property type="entry name" value="Self-incomp_S1"/>
    <property type="match status" value="1"/>
</dbReference>
<dbReference type="AlphaFoldDB" id="A0A7J6E739"/>
<dbReference type="PANTHER" id="PTHR31232:SF18">
    <property type="entry name" value="S-PROTEIN HOMOLOG"/>
    <property type="match status" value="1"/>
</dbReference>
<proteinExistence type="inferred from homology"/>